<organism evidence="8 9">
    <name type="scientific">Fusarium oxysporum f. sp. raphani</name>
    <dbReference type="NCBI Taxonomy" id="96318"/>
    <lineage>
        <taxon>Eukaryota</taxon>
        <taxon>Fungi</taxon>
        <taxon>Dikarya</taxon>
        <taxon>Ascomycota</taxon>
        <taxon>Pezizomycotina</taxon>
        <taxon>Sordariomycetes</taxon>
        <taxon>Hypocreomycetidae</taxon>
        <taxon>Hypocreales</taxon>
        <taxon>Nectriaceae</taxon>
        <taxon>Fusarium</taxon>
        <taxon>Fusarium oxysporum species complex</taxon>
    </lineage>
</organism>
<evidence type="ECO:0000256" key="4">
    <source>
        <dbReference type="ARBA" id="ARBA00023002"/>
    </source>
</evidence>
<keyword evidence="2" id="KW-0285">Flavoprotein</keyword>
<keyword evidence="8" id="KW-0503">Monooxygenase</keyword>
<evidence type="ECO:0000313" key="8">
    <source>
        <dbReference type="EMBL" id="KAG7424859.1"/>
    </source>
</evidence>
<dbReference type="GO" id="GO:0008270">
    <property type="term" value="F:zinc ion binding"/>
    <property type="evidence" value="ECO:0007669"/>
    <property type="project" value="InterPro"/>
</dbReference>
<evidence type="ECO:0000256" key="6">
    <source>
        <dbReference type="SAM" id="MobiDB-lite"/>
    </source>
</evidence>
<dbReference type="PANTHER" id="PTHR42877:SF10">
    <property type="entry name" value="L-ORNITHINE N(5)-OXYGENASE"/>
    <property type="match status" value="1"/>
</dbReference>
<feature type="domain" description="Xylanolytic transcriptional activator regulatory" evidence="7">
    <location>
        <begin position="744"/>
        <end position="916"/>
    </location>
</feature>
<evidence type="ECO:0000256" key="2">
    <source>
        <dbReference type="ARBA" id="ARBA00022630"/>
    </source>
</evidence>
<dbReference type="Pfam" id="PF00743">
    <property type="entry name" value="FMO-like"/>
    <property type="match status" value="1"/>
</dbReference>
<keyword evidence="5" id="KW-0539">Nucleus</keyword>
<dbReference type="Pfam" id="PF04082">
    <property type="entry name" value="Fungal_trans"/>
    <property type="match status" value="1"/>
</dbReference>
<reference evidence="8" key="1">
    <citation type="submission" date="2021-04" db="EMBL/GenBank/DDBJ databases">
        <title>First draft genome resource for Brassicaceae pathogens Fusarium oxysporum f. sp. raphani and Fusarium oxysporum f. sp. rapae.</title>
        <authorList>
            <person name="Asai S."/>
        </authorList>
    </citation>
    <scope>NUCLEOTIDE SEQUENCE</scope>
    <source>
        <strain evidence="8">Tf1262</strain>
    </source>
</reference>
<comment type="caution">
    <text evidence="8">The sequence shown here is derived from an EMBL/GenBank/DDBJ whole genome shotgun (WGS) entry which is preliminary data.</text>
</comment>
<evidence type="ECO:0000259" key="7">
    <source>
        <dbReference type="Pfam" id="PF04082"/>
    </source>
</evidence>
<dbReference type="InterPro" id="IPR020946">
    <property type="entry name" value="Flavin_mOase-like"/>
</dbReference>
<evidence type="ECO:0000256" key="3">
    <source>
        <dbReference type="ARBA" id="ARBA00022827"/>
    </source>
</evidence>
<name>A0A8J5PIX7_FUSOX</name>
<evidence type="ECO:0000313" key="9">
    <source>
        <dbReference type="Proteomes" id="UP000693942"/>
    </source>
</evidence>
<dbReference type="GO" id="GO:0004499">
    <property type="term" value="F:N,N-dimethylaniline monooxygenase activity"/>
    <property type="evidence" value="ECO:0007669"/>
    <property type="project" value="InterPro"/>
</dbReference>
<dbReference type="PANTHER" id="PTHR42877">
    <property type="entry name" value="L-ORNITHINE N(5)-MONOOXYGENASE-RELATED"/>
    <property type="match status" value="1"/>
</dbReference>
<evidence type="ECO:0000256" key="5">
    <source>
        <dbReference type="ARBA" id="ARBA00023242"/>
    </source>
</evidence>
<comment type="similarity">
    <text evidence="1">Belongs to the FAD-binding monooxygenase family.</text>
</comment>
<dbReference type="GO" id="GO:0050661">
    <property type="term" value="F:NADP binding"/>
    <property type="evidence" value="ECO:0007669"/>
    <property type="project" value="InterPro"/>
</dbReference>
<dbReference type="Proteomes" id="UP000693942">
    <property type="component" value="Unassembled WGS sequence"/>
</dbReference>
<dbReference type="InterPro" id="IPR007219">
    <property type="entry name" value="XnlR_reg_dom"/>
</dbReference>
<accession>A0A8J5PIX7</accession>
<dbReference type="EMBL" id="JAELUR010000012">
    <property type="protein sequence ID" value="KAG7424859.1"/>
    <property type="molecule type" value="Genomic_DNA"/>
</dbReference>
<dbReference type="InterPro" id="IPR051209">
    <property type="entry name" value="FAD-bind_Monooxygenase_sf"/>
</dbReference>
<dbReference type="GO" id="GO:0003677">
    <property type="term" value="F:DNA binding"/>
    <property type="evidence" value="ECO:0007669"/>
    <property type="project" value="InterPro"/>
</dbReference>
<dbReference type="AlphaFoldDB" id="A0A8J5PIX7"/>
<feature type="compositionally biased region" description="Basic residues" evidence="6">
    <location>
        <begin position="559"/>
        <end position="575"/>
    </location>
</feature>
<sequence length="1094" mass="123587">MSSEDQKTTYSRFACIGTGLSGIGLGATLKRWYNLDDIHYFERQSQPGGTWLQNQYPGCACDIPNILYSFSFEPNPDWTRILAKREELYDYIMRVAKKYHLLDKMTFGAQVEKCEWSEEHAQWRLTIRDLESGSLFFHECQFLFSATGLFSNPRELDIPGVKSFKGPIIHSAKWRHDVNLTGKRVVLFGNGCTAAQIVPNILPQTKSLTQIIRSKHWILPPIDGPTLDVLRWVMKNIPGVQRLLRVLVFLETERQYKLFEMTEAGARVRAKFRETALTYMKKTAPVKYHDLLIPDFEFGCKRRIYDSGYLESIHADNFNLTDKPATEITPDGVRVGGQVIETDVIVLANGFETGGFLKGIEVIGRNNENLHQHWERYGGAEAYNTTSVSGFPNLFLLYGPNSGVGHTSAIIALENGINYSLRVVKPILDGKASIVDVKSEAESIWTDSMQTGVKSTVFYSGCTNWFVETKKNGKRWNATVYPYSQASFWRRSLFPVWKDFDFSGSTNDPKRNIWRRLFLVIGMFSGVLFAIDYFSAEERESDTICINCRQRRSEDCRFSRTKVRKTRSAKGPSRRQRMDSGAADPVTPLSRAPSSPGARSQPDNLVASPSCRSIVGNSDAEAQFEPSGIETVHAANQMVSPTPVDYPVIMVVYPFHLAPPANSTPLQANEQDVSISSLAYFSNSKLIALSRRVGTTQVADLLAKIEAAVKSTTRSPVGVSPYPNDLEKEARSVSLSQQSRLDYIQSYFDQVHPLYPFLDRASFENRARSSRVGDIRSVDPAWCALYHAVLGLGSLYHECGSFNAFSGTAWDIFRVSLALFPRIVFGQTNLVTVQAMAAMAIFSVTYAALPIEGVLISEAARIVSHFQMTKAEACKTNQEFQRTFWVIYSLESEYCLNTGRSSIIPSHDISCPIPQTNLPFLSGFNWLQCKAKHAQMASDIYQRLFSVKARSSSQALRQREASRSLEELETWRLSVPESFRPGLRLRSHRLGQPQAVYLAVQIHFSYYNVRIALARVCLLAWVQDSEEQTRYKLLLTESARSIIDLVHFIDLEPFVLPWVQYNMPQAALFVLFDFIIEYPCHVLEIPGIPLPFRV</sequence>
<keyword evidence="3" id="KW-0274">FAD</keyword>
<gene>
    <name evidence="8" type="ORF">Forpi1262_v014129</name>
</gene>
<dbReference type="GO" id="GO:0006351">
    <property type="term" value="P:DNA-templated transcription"/>
    <property type="evidence" value="ECO:0007669"/>
    <property type="project" value="InterPro"/>
</dbReference>
<evidence type="ECO:0000256" key="1">
    <source>
        <dbReference type="ARBA" id="ARBA00010139"/>
    </source>
</evidence>
<dbReference type="GO" id="GO:0050660">
    <property type="term" value="F:flavin adenine dinucleotide binding"/>
    <property type="evidence" value="ECO:0007669"/>
    <property type="project" value="InterPro"/>
</dbReference>
<protein>
    <submittedName>
        <fullName evidence="8">Baeyer-Villiger monooxygenase</fullName>
    </submittedName>
</protein>
<dbReference type="CDD" id="cd12148">
    <property type="entry name" value="fungal_TF_MHR"/>
    <property type="match status" value="1"/>
</dbReference>
<proteinExistence type="inferred from homology"/>
<keyword evidence="4" id="KW-0560">Oxidoreductase</keyword>
<feature type="region of interest" description="Disordered" evidence="6">
    <location>
        <begin position="559"/>
        <end position="610"/>
    </location>
</feature>